<evidence type="ECO:0000313" key="2">
    <source>
        <dbReference type="EMBL" id="BAJ64844.1"/>
    </source>
</evidence>
<dbReference type="InParanoid" id="E8N1A1"/>
<dbReference type="Pfam" id="PF00753">
    <property type="entry name" value="Lactamase_B"/>
    <property type="match status" value="1"/>
</dbReference>
<dbReference type="EMBL" id="AP012029">
    <property type="protein sequence ID" value="BAJ64844.1"/>
    <property type="molecule type" value="Genomic_DNA"/>
</dbReference>
<dbReference type="Proteomes" id="UP000008922">
    <property type="component" value="Chromosome"/>
</dbReference>
<dbReference type="PANTHER" id="PTHR43546:SF3">
    <property type="entry name" value="UPF0173 METAL-DEPENDENT HYDROLASE MJ1163"/>
    <property type="match status" value="1"/>
</dbReference>
<dbReference type="KEGG" id="atm:ANT_28180"/>
<dbReference type="SUPFAM" id="SSF56281">
    <property type="entry name" value="Metallo-hydrolase/oxidoreductase"/>
    <property type="match status" value="1"/>
</dbReference>
<accession>E8N1A1</accession>
<dbReference type="HOGENOM" id="CLU_070266_0_0_0"/>
<keyword evidence="3" id="KW-1185">Reference proteome</keyword>
<dbReference type="Gene3D" id="3.60.15.10">
    <property type="entry name" value="Ribonuclease Z/Hydroxyacylglutathione hydrolase-like"/>
    <property type="match status" value="1"/>
</dbReference>
<evidence type="ECO:0000259" key="1">
    <source>
        <dbReference type="Pfam" id="PF00753"/>
    </source>
</evidence>
<sequence length="276" mass="30321">MAPASLQVIFLGTTTLYLSDGETHLLTNGFFTRPPLTQMLFGRLAPSRERIGQALQRAGIQQVDALLVGHSHYDHALDCAEVCRQTGAVLAGSVSTLNIGRGAGLPEERLYLANAGSIFSWGKFRVTFLPWKHSFPRFYPGEIVTPLVPPVPVSAYREGGTFALFIEHPAGSLLILESAGILPGALKGIRTRAVLLAVAGFPRLPAGRERLFREAVLNTGAQRVFPIHHDHFFLPLDNPPVLLPGSRAVMDWLERRCRQEGIGFEVLPPWERTALF</sequence>
<dbReference type="InterPro" id="IPR036866">
    <property type="entry name" value="RibonucZ/Hydroxyglut_hydro"/>
</dbReference>
<reference evidence="2 3" key="1">
    <citation type="submission" date="2010-12" db="EMBL/GenBank/DDBJ databases">
        <title>Whole genome sequence of Anaerolinea thermophila UNI-1.</title>
        <authorList>
            <person name="Narita-Yamada S."/>
            <person name="Kishi E."/>
            <person name="Watanabe Y."/>
            <person name="Takasaki K."/>
            <person name="Ankai A."/>
            <person name="Oguchi A."/>
            <person name="Fukui S."/>
            <person name="Takahashi M."/>
            <person name="Yashiro I."/>
            <person name="Hosoyama A."/>
            <person name="Sekiguchi Y."/>
            <person name="Hanada S."/>
            <person name="Fujita N."/>
        </authorList>
    </citation>
    <scope>NUCLEOTIDE SEQUENCE [LARGE SCALE GENOMIC DNA]</scope>
    <source>
        <strain evidence="3">DSM 14523 / JCM 11388 / NBRC 100420 / UNI-1</strain>
    </source>
</reference>
<gene>
    <name evidence="2" type="ordered locus">ANT_28180</name>
</gene>
<dbReference type="InterPro" id="IPR050114">
    <property type="entry name" value="UPF0173_UPF0282_UlaG_hydrolase"/>
</dbReference>
<dbReference type="RefSeq" id="WP_013561190.1">
    <property type="nucleotide sequence ID" value="NC_014960.1"/>
</dbReference>
<dbReference type="STRING" id="926569.ANT_28180"/>
<protein>
    <recommendedName>
        <fullName evidence="1">Metallo-beta-lactamase domain-containing protein</fullName>
    </recommendedName>
</protein>
<proteinExistence type="predicted"/>
<organism evidence="2 3">
    <name type="scientific">Anaerolinea thermophila (strain DSM 14523 / JCM 11388 / NBRC 100420 / UNI-1)</name>
    <dbReference type="NCBI Taxonomy" id="926569"/>
    <lineage>
        <taxon>Bacteria</taxon>
        <taxon>Bacillati</taxon>
        <taxon>Chloroflexota</taxon>
        <taxon>Anaerolineae</taxon>
        <taxon>Anaerolineales</taxon>
        <taxon>Anaerolineaceae</taxon>
        <taxon>Anaerolinea</taxon>
    </lineage>
</organism>
<evidence type="ECO:0000313" key="3">
    <source>
        <dbReference type="Proteomes" id="UP000008922"/>
    </source>
</evidence>
<dbReference type="eggNOG" id="COG2220">
    <property type="taxonomic scope" value="Bacteria"/>
</dbReference>
<feature type="domain" description="Metallo-beta-lactamase" evidence="1">
    <location>
        <begin position="53"/>
        <end position="126"/>
    </location>
</feature>
<dbReference type="OrthoDB" id="9805728at2"/>
<dbReference type="PANTHER" id="PTHR43546">
    <property type="entry name" value="UPF0173 METAL-DEPENDENT HYDROLASE MJ1163-RELATED"/>
    <property type="match status" value="1"/>
</dbReference>
<dbReference type="AlphaFoldDB" id="E8N1A1"/>
<name>E8N1A1_ANATU</name>
<dbReference type="InterPro" id="IPR001279">
    <property type="entry name" value="Metallo-B-lactamas"/>
</dbReference>